<accession>A0A0A9CCN8</accession>
<dbReference type="AlphaFoldDB" id="A0A0A9CCN8"/>
<sequence length="43" mass="4924">MVTLNLNDSKVYRTEMELIPHMDVLETKLSASSGTNTRRRLSD</sequence>
<reference evidence="1" key="2">
    <citation type="journal article" date="2015" name="Data Brief">
        <title>Shoot transcriptome of the giant reed, Arundo donax.</title>
        <authorList>
            <person name="Barrero R.A."/>
            <person name="Guerrero F.D."/>
            <person name="Moolhuijzen P."/>
            <person name="Goolsby J.A."/>
            <person name="Tidwell J."/>
            <person name="Bellgard S.E."/>
            <person name="Bellgard M.I."/>
        </authorList>
    </citation>
    <scope>NUCLEOTIDE SEQUENCE</scope>
    <source>
        <tissue evidence="1">Shoot tissue taken approximately 20 cm above the soil surface</tissue>
    </source>
</reference>
<name>A0A0A9CCN8_ARUDO</name>
<evidence type="ECO:0000313" key="1">
    <source>
        <dbReference type="EMBL" id="JAD74074.1"/>
    </source>
</evidence>
<organism evidence="1">
    <name type="scientific">Arundo donax</name>
    <name type="common">Giant reed</name>
    <name type="synonym">Donax arundinaceus</name>
    <dbReference type="NCBI Taxonomy" id="35708"/>
    <lineage>
        <taxon>Eukaryota</taxon>
        <taxon>Viridiplantae</taxon>
        <taxon>Streptophyta</taxon>
        <taxon>Embryophyta</taxon>
        <taxon>Tracheophyta</taxon>
        <taxon>Spermatophyta</taxon>
        <taxon>Magnoliopsida</taxon>
        <taxon>Liliopsida</taxon>
        <taxon>Poales</taxon>
        <taxon>Poaceae</taxon>
        <taxon>PACMAD clade</taxon>
        <taxon>Arundinoideae</taxon>
        <taxon>Arundineae</taxon>
        <taxon>Arundo</taxon>
    </lineage>
</organism>
<dbReference type="EMBL" id="GBRH01223821">
    <property type="protein sequence ID" value="JAD74074.1"/>
    <property type="molecule type" value="Transcribed_RNA"/>
</dbReference>
<proteinExistence type="predicted"/>
<reference evidence="1" key="1">
    <citation type="submission" date="2014-09" db="EMBL/GenBank/DDBJ databases">
        <authorList>
            <person name="Magalhaes I.L.F."/>
            <person name="Oliveira U."/>
            <person name="Santos F.R."/>
            <person name="Vidigal T.H.D.A."/>
            <person name="Brescovit A.D."/>
            <person name="Santos A.J."/>
        </authorList>
    </citation>
    <scope>NUCLEOTIDE SEQUENCE</scope>
    <source>
        <tissue evidence="1">Shoot tissue taken approximately 20 cm above the soil surface</tissue>
    </source>
</reference>
<protein>
    <submittedName>
        <fullName evidence="1">Uncharacterized protein</fullName>
    </submittedName>
</protein>